<protein>
    <recommendedName>
        <fullName evidence="2">Putative plant transposon protein domain-containing protein</fullName>
    </recommendedName>
</protein>
<proteinExistence type="predicted"/>
<comment type="caution">
    <text evidence="3">The sequence shown here is derived from an EMBL/GenBank/DDBJ whole genome shotgun (WGS) entry which is preliminary data.</text>
</comment>
<dbReference type="Proteomes" id="UP000187609">
    <property type="component" value="Unassembled WGS sequence"/>
</dbReference>
<evidence type="ECO:0000259" key="2">
    <source>
        <dbReference type="Pfam" id="PF20167"/>
    </source>
</evidence>
<evidence type="ECO:0000313" key="4">
    <source>
        <dbReference type="Proteomes" id="UP000187609"/>
    </source>
</evidence>
<feature type="domain" description="Putative plant transposon protein" evidence="2">
    <location>
        <begin position="123"/>
        <end position="299"/>
    </location>
</feature>
<dbReference type="InterPro" id="IPR046796">
    <property type="entry name" value="Transposase_32_dom"/>
</dbReference>
<dbReference type="Gramene" id="OIS97427">
    <property type="protein sequence ID" value="OIS97427"/>
    <property type="gene ID" value="A4A49_24045"/>
</dbReference>
<feature type="region of interest" description="Disordered" evidence="1">
    <location>
        <begin position="1"/>
        <end position="52"/>
    </location>
</feature>
<gene>
    <name evidence="3" type="ORF">A4A49_24045</name>
</gene>
<evidence type="ECO:0000256" key="1">
    <source>
        <dbReference type="SAM" id="MobiDB-lite"/>
    </source>
</evidence>
<dbReference type="EMBL" id="MJEQ01037192">
    <property type="protein sequence ID" value="OIS97427.1"/>
    <property type="molecule type" value="Genomic_DNA"/>
</dbReference>
<keyword evidence="4" id="KW-1185">Reference proteome</keyword>
<name>A0A1J6HYR0_NICAT</name>
<sequence length="379" mass="43128">MQIQSLVGTNMPPKKDTDKGKGKATAPSKAKALSAPPPKKRKGGEATSSQVEGLQTVAAIADTRPQTEGQREFGLKSIPPNVKDWYKLCRPTHIHPEAAVHERRLQAKYQAIWKGIHDLGLSYVFRNIGDINVNLVQEFYAGFDPNDPEQLVPIRGRLIDFSASAICNFLGASDVPQEPLDNFITRPTYRELRHTLCGVNSVAAWVRDKKTNRHLKFPKKKMKAKAQLWLKLINTRLLPSNHGTFISCDDLRVIFPNDWPEGNVGHLIHYQMTQVRTSKRIDRMPFANMLTQYLRQEEVEEEQAFDRVIPLPLRLMDITNIRVKEENAMIGAERNARDDNFFAHLYGMMDLQLKENGYSSTKPKGNEQVLSNQTKNFKE</sequence>
<dbReference type="OMA" id="MIGAERN"/>
<accession>A0A1J6HYR0</accession>
<feature type="region of interest" description="Disordered" evidence="1">
    <location>
        <begin position="357"/>
        <end position="379"/>
    </location>
</feature>
<feature type="compositionally biased region" description="Low complexity" evidence="1">
    <location>
        <begin position="23"/>
        <end position="34"/>
    </location>
</feature>
<reference evidence="3" key="1">
    <citation type="submission" date="2016-11" db="EMBL/GenBank/DDBJ databases">
        <title>The genome of Nicotiana attenuata.</title>
        <authorList>
            <person name="Xu S."/>
            <person name="Brockmoeller T."/>
            <person name="Gaquerel E."/>
            <person name="Navarro A."/>
            <person name="Kuhl H."/>
            <person name="Gase K."/>
            <person name="Ling Z."/>
            <person name="Zhou W."/>
            <person name="Kreitzer C."/>
            <person name="Stanke M."/>
            <person name="Tang H."/>
            <person name="Lyons E."/>
            <person name="Pandey P."/>
            <person name="Pandey S.P."/>
            <person name="Timmermann B."/>
            <person name="Baldwin I.T."/>
        </authorList>
    </citation>
    <scope>NUCLEOTIDE SEQUENCE [LARGE SCALE GENOMIC DNA]</scope>
    <source>
        <strain evidence="3">UT</strain>
    </source>
</reference>
<organism evidence="3 4">
    <name type="scientific">Nicotiana attenuata</name>
    <name type="common">Coyote tobacco</name>
    <dbReference type="NCBI Taxonomy" id="49451"/>
    <lineage>
        <taxon>Eukaryota</taxon>
        <taxon>Viridiplantae</taxon>
        <taxon>Streptophyta</taxon>
        <taxon>Embryophyta</taxon>
        <taxon>Tracheophyta</taxon>
        <taxon>Spermatophyta</taxon>
        <taxon>Magnoliopsida</taxon>
        <taxon>eudicotyledons</taxon>
        <taxon>Gunneridae</taxon>
        <taxon>Pentapetalae</taxon>
        <taxon>asterids</taxon>
        <taxon>lamiids</taxon>
        <taxon>Solanales</taxon>
        <taxon>Solanaceae</taxon>
        <taxon>Nicotianoideae</taxon>
        <taxon>Nicotianeae</taxon>
        <taxon>Nicotiana</taxon>
    </lineage>
</organism>
<dbReference type="AlphaFoldDB" id="A0A1J6HYR0"/>
<evidence type="ECO:0000313" key="3">
    <source>
        <dbReference type="EMBL" id="OIS97427.1"/>
    </source>
</evidence>
<dbReference type="Pfam" id="PF20167">
    <property type="entry name" value="Transposase_32"/>
    <property type="match status" value="1"/>
</dbReference>